<organism evidence="2 3">
    <name type="scientific">Colwellia ponticola</name>
    <dbReference type="NCBI Taxonomy" id="2304625"/>
    <lineage>
        <taxon>Bacteria</taxon>
        <taxon>Pseudomonadati</taxon>
        <taxon>Pseudomonadota</taxon>
        <taxon>Gammaproteobacteria</taxon>
        <taxon>Alteromonadales</taxon>
        <taxon>Colwelliaceae</taxon>
        <taxon>Colwellia</taxon>
    </lineage>
</organism>
<accession>A0A8H2PMU9</accession>
<evidence type="ECO:0000259" key="1">
    <source>
        <dbReference type="Pfam" id="PF13480"/>
    </source>
</evidence>
<dbReference type="GO" id="GO:0016740">
    <property type="term" value="F:transferase activity"/>
    <property type="evidence" value="ECO:0007669"/>
    <property type="project" value="UniProtKB-KW"/>
</dbReference>
<dbReference type="InterPro" id="IPR038740">
    <property type="entry name" value="BioF2-like_GNAT_dom"/>
</dbReference>
<sequence length="415" mass="48177">MAKREPFSELHSSYDTLSFTEFTEQYKALYESNMVKVRLFELTLPWLAATKQFMLPEHSEVIVHCLYQQAFEHKDSSQERVLIIAWPLVHSTNHSNKNHDNKHQWSKQKISSLTSFYAAVSEPIFVNSPNKKAMRQLLADITRHHPWSSMQLGAFETGVVTQALREYFPYQRLYSQTVNVYQEALTDYASYYQQRPSQLRNTIKRREKKLAKAHQYHTDIITDIARFPEAFNAYKSIYQQSWKGEEYSFDFIEQVCLAALTENKLRLGLLFVDDEPAAAQLWFLQNTGPKLVADVNDSGSVYSQKEGYQKTASIFKLAYSPKYQQYSVGSILSLVLSEHVISEDKVTTIEFGMGAEPYKKDWLSDTRVRQSYQVFNPQSIYGKLAIIRHMIIPSVITFVMTRITNTLLLIKSIYK</sequence>
<dbReference type="Proteomes" id="UP000307702">
    <property type="component" value="Unassembled WGS sequence"/>
</dbReference>
<dbReference type="RefSeq" id="WP_138621959.1">
    <property type="nucleotide sequence ID" value="NZ_SZVP01000005.1"/>
</dbReference>
<keyword evidence="3" id="KW-1185">Reference proteome</keyword>
<evidence type="ECO:0000313" key="3">
    <source>
        <dbReference type="Proteomes" id="UP000307702"/>
    </source>
</evidence>
<protein>
    <submittedName>
        <fullName evidence="2">GNAT family N-acetyltransferase</fullName>
    </submittedName>
</protein>
<evidence type="ECO:0000313" key="2">
    <source>
        <dbReference type="EMBL" id="TMM45633.1"/>
    </source>
</evidence>
<name>A0A8H2PMU9_9GAMM</name>
<feature type="domain" description="BioF2-like acetyltransferase" evidence="1">
    <location>
        <begin position="309"/>
        <end position="360"/>
    </location>
</feature>
<gene>
    <name evidence="2" type="ORF">FCS21_07355</name>
</gene>
<dbReference type="EMBL" id="SZVP01000005">
    <property type="protein sequence ID" value="TMM45633.1"/>
    <property type="molecule type" value="Genomic_DNA"/>
</dbReference>
<dbReference type="AlphaFoldDB" id="A0A8H2PMU9"/>
<dbReference type="OrthoDB" id="4349922at2"/>
<proteinExistence type="predicted"/>
<dbReference type="Pfam" id="PF13480">
    <property type="entry name" value="Acetyltransf_6"/>
    <property type="match status" value="2"/>
</dbReference>
<feature type="domain" description="BioF2-like acetyltransferase" evidence="1">
    <location>
        <begin position="198"/>
        <end position="286"/>
    </location>
</feature>
<dbReference type="SUPFAM" id="SSF55729">
    <property type="entry name" value="Acyl-CoA N-acyltransferases (Nat)"/>
    <property type="match status" value="1"/>
</dbReference>
<keyword evidence="2" id="KW-0808">Transferase</keyword>
<reference evidence="2 3" key="1">
    <citation type="submission" date="2019-05" db="EMBL/GenBank/DDBJ databases">
        <title>Colwellia ponticola sp. nov., isolated from seawater.</title>
        <authorList>
            <person name="Yoon J.-H."/>
        </authorList>
    </citation>
    <scope>NUCLEOTIDE SEQUENCE [LARGE SCALE GENOMIC DNA]</scope>
    <source>
        <strain evidence="2 3">OISW-25</strain>
    </source>
</reference>
<comment type="caution">
    <text evidence="2">The sequence shown here is derived from an EMBL/GenBank/DDBJ whole genome shotgun (WGS) entry which is preliminary data.</text>
</comment>
<dbReference type="InterPro" id="IPR016181">
    <property type="entry name" value="Acyl_CoA_acyltransferase"/>
</dbReference>